<reference evidence="5 6" key="1">
    <citation type="submission" date="2024-09" db="EMBL/GenBank/DDBJ databases">
        <title>Rethinking Asexuality: The Enigmatic Case of Functional Sexual Genes in Lepraria (Stereocaulaceae).</title>
        <authorList>
            <person name="Doellman M."/>
            <person name="Sun Y."/>
            <person name="Barcenas-Pena A."/>
            <person name="Lumbsch H.T."/>
            <person name="Grewe F."/>
        </authorList>
    </citation>
    <scope>NUCLEOTIDE SEQUENCE [LARGE SCALE GENOMIC DNA]</scope>
    <source>
        <strain evidence="5 6">Grewe 0041</strain>
    </source>
</reference>
<dbReference type="Gene3D" id="3.40.50.300">
    <property type="entry name" value="P-loop containing nucleotide triphosphate hydrolases"/>
    <property type="match status" value="1"/>
</dbReference>
<dbReference type="InterPro" id="IPR027417">
    <property type="entry name" value="P-loop_NTPase"/>
</dbReference>
<protein>
    <recommendedName>
        <fullName evidence="7">NACHT domain-containing protein</fullName>
    </recommendedName>
</protein>
<dbReference type="PANTHER" id="PTHR10039:SF10">
    <property type="entry name" value="NACHT DOMAIN-CONTAINING PROTEIN"/>
    <property type="match status" value="1"/>
</dbReference>
<evidence type="ECO:0000259" key="4">
    <source>
        <dbReference type="Pfam" id="PF24883"/>
    </source>
</evidence>
<accession>A0ABR4BNZ9</accession>
<dbReference type="PANTHER" id="PTHR10039">
    <property type="entry name" value="AMELOGENIN"/>
    <property type="match status" value="1"/>
</dbReference>
<dbReference type="InterPro" id="IPR036770">
    <property type="entry name" value="Ankyrin_rpt-contain_sf"/>
</dbReference>
<dbReference type="PROSITE" id="PS50297">
    <property type="entry name" value="ANK_REP_REGION"/>
    <property type="match status" value="5"/>
</dbReference>
<evidence type="ECO:0000256" key="2">
    <source>
        <dbReference type="PROSITE-ProRule" id="PRU00023"/>
    </source>
</evidence>
<evidence type="ECO:0000313" key="5">
    <source>
        <dbReference type="EMBL" id="KAL2059072.1"/>
    </source>
</evidence>
<feature type="repeat" description="ANK" evidence="2">
    <location>
        <begin position="833"/>
        <end position="865"/>
    </location>
</feature>
<organism evidence="5 6">
    <name type="scientific">Lepraria finkii</name>
    <dbReference type="NCBI Taxonomy" id="1340010"/>
    <lineage>
        <taxon>Eukaryota</taxon>
        <taxon>Fungi</taxon>
        <taxon>Dikarya</taxon>
        <taxon>Ascomycota</taxon>
        <taxon>Pezizomycotina</taxon>
        <taxon>Lecanoromycetes</taxon>
        <taxon>OSLEUM clade</taxon>
        <taxon>Lecanoromycetidae</taxon>
        <taxon>Lecanorales</taxon>
        <taxon>Lecanorineae</taxon>
        <taxon>Stereocaulaceae</taxon>
        <taxon>Lepraria</taxon>
    </lineage>
</organism>
<dbReference type="EMBL" id="JBHFEH010000001">
    <property type="protein sequence ID" value="KAL2059072.1"/>
    <property type="molecule type" value="Genomic_DNA"/>
</dbReference>
<feature type="repeat" description="ANK" evidence="2">
    <location>
        <begin position="904"/>
        <end position="936"/>
    </location>
</feature>
<evidence type="ECO:0000313" key="6">
    <source>
        <dbReference type="Proteomes" id="UP001590951"/>
    </source>
</evidence>
<name>A0ABR4BNZ9_9LECA</name>
<dbReference type="PROSITE" id="PS50088">
    <property type="entry name" value="ANK_REPEAT"/>
    <property type="match status" value="6"/>
</dbReference>
<feature type="repeat" description="ANK" evidence="2">
    <location>
        <begin position="940"/>
        <end position="966"/>
    </location>
</feature>
<dbReference type="Pfam" id="PF22939">
    <property type="entry name" value="WHD_GPIID"/>
    <property type="match status" value="1"/>
</dbReference>
<evidence type="ECO:0000256" key="1">
    <source>
        <dbReference type="ARBA" id="ARBA00022737"/>
    </source>
</evidence>
<keyword evidence="1" id="KW-0677">Repeat</keyword>
<dbReference type="Pfam" id="PF24883">
    <property type="entry name" value="NPHP3_N"/>
    <property type="match status" value="1"/>
</dbReference>
<proteinExistence type="predicted"/>
<evidence type="ECO:0000259" key="3">
    <source>
        <dbReference type="Pfam" id="PF22939"/>
    </source>
</evidence>
<dbReference type="InterPro" id="IPR056884">
    <property type="entry name" value="NPHP3-like_N"/>
</dbReference>
<feature type="domain" description="GPI inositol-deacylase winged helix" evidence="3">
    <location>
        <begin position="417"/>
        <end position="491"/>
    </location>
</feature>
<keyword evidence="6" id="KW-1185">Reference proteome</keyword>
<comment type="caution">
    <text evidence="5">The sequence shown here is derived from an EMBL/GenBank/DDBJ whole genome shotgun (WGS) entry which is preliminary data.</text>
</comment>
<feature type="repeat" description="ANK" evidence="2">
    <location>
        <begin position="868"/>
        <end position="900"/>
    </location>
</feature>
<feature type="domain" description="Nephrocystin 3-like N-terminal" evidence="4">
    <location>
        <begin position="127"/>
        <end position="293"/>
    </location>
</feature>
<gene>
    <name evidence="5" type="ORF">ABVK25_000364</name>
</gene>
<evidence type="ECO:0008006" key="7">
    <source>
        <dbReference type="Google" id="ProtNLM"/>
    </source>
</evidence>
<dbReference type="InterPro" id="IPR054471">
    <property type="entry name" value="GPIID_WHD"/>
</dbReference>
<dbReference type="Pfam" id="PF12796">
    <property type="entry name" value="Ank_2"/>
    <property type="match status" value="3"/>
</dbReference>
<dbReference type="SUPFAM" id="SSF48403">
    <property type="entry name" value="Ankyrin repeat"/>
    <property type="match status" value="1"/>
</dbReference>
<sequence>MKRFVKSLWKDFKGDFGQLEENISAAKEQVDEEIKLASEQKIQRIHEQQQIESKEAHIQRSQHLTEIKENRVFRSQQTLALAETKELRIQKTVKEEDRTRVRLRDQVFSYDYTRSQRKACRTRCQDTAVWLFERAEFKEWNEETLPICLWCSGITGCGKTILTGHVVEWVTKNLAGKIDTVVAYYFFDSAQKESLSACTFLRSILHQVLRTESLNPTLQRRLEAIFIGPNGSREPEIDELETLVIELCNTMQKVIILVDGINEAEQDDRRLVLRFLKAIQESQAVIKLFIASRPEVDVPTFFSDGQLTHINIRAHDTRFEIEGFINLRVEKEAKDGSLVVCGPAVIDEIKNVLKMKARGMFLWVDLQVKAICDTCEDDETSDRVPEVLEKLPEGIIDVYSQALQRVLQKPDEQVESIKKIFKWVVCARRPITIDELHDALTITTGQKSWKEPSQKFRPSTVSKLCGNLIVFDDFDSTLSLAHHTIQAFLKSPPKTPSLTEFSMQACKADHYLGEICVTYLGFTDFQKSLTTTGDSRNLQYLNRPVLLTARMLPRLNFPGLQNWNERLRRHVGGHDFDVENQLRTIRSTINSPTINSSFQLLEYCRTNWYHHCYAFPSEDTKSVRSLKQLLKQPSLPFLWQPWGLSDDLDPFPYWPMFTWAVHQSHIPILRIWQGLITENEVVGSWKRLWLTSGDSLFSSACIMANTTQIDLFCDVLIGVRTAIGPSQQQVLAGMASAAALGHITVIERLLRLKANVNAAAGSNGRTALQAAAEGGHLAVVERLLQQKADVNAAATEYGGRMALQAAAGGGHLAVVERLLQQKADVNAAAAEYRGRTALQAAAGGGPLAVGERLLQQKADVNAAAAEYRGRTALQAAAEGGHLAVVERLLQQNANVNAAAAAGSNGRTALQAAAEGGHLAVVERLLQQNADVNAAAAAGSNGRTALQAAAEGGHLAVVERLRVAGAI</sequence>
<dbReference type="Gene3D" id="1.25.40.20">
    <property type="entry name" value="Ankyrin repeat-containing domain"/>
    <property type="match status" value="3"/>
</dbReference>
<feature type="repeat" description="ANK" evidence="2">
    <location>
        <begin position="798"/>
        <end position="830"/>
    </location>
</feature>
<dbReference type="InterPro" id="IPR002110">
    <property type="entry name" value="Ankyrin_rpt"/>
</dbReference>
<feature type="repeat" description="ANK" evidence="2">
    <location>
        <begin position="763"/>
        <end position="795"/>
    </location>
</feature>
<dbReference type="SMART" id="SM00248">
    <property type="entry name" value="ANK"/>
    <property type="match status" value="7"/>
</dbReference>
<keyword evidence="2" id="KW-0040">ANK repeat</keyword>
<dbReference type="Proteomes" id="UP001590951">
    <property type="component" value="Unassembled WGS sequence"/>
</dbReference>